<keyword evidence="3" id="KW-1185">Reference proteome</keyword>
<gene>
    <name evidence="2" type="ORF">CLUP02_18327</name>
</gene>
<dbReference type="KEGG" id="clup:CLUP02_18327"/>
<organism evidence="2 3">
    <name type="scientific">Colletotrichum lupini</name>
    <dbReference type="NCBI Taxonomy" id="145971"/>
    <lineage>
        <taxon>Eukaryota</taxon>
        <taxon>Fungi</taxon>
        <taxon>Dikarya</taxon>
        <taxon>Ascomycota</taxon>
        <taxon>Pezizomycotina</taxon>
        <taxon>Sordariomycetes</taxon>
        <taxon>Hypocreomycetidae</taxon>
        <taxon>Glomerellales</taxon>
        <taxon>Glomerellaceae</taxon>
        <taxon>Colletotrichum</taxon>
        <taxon>Colletotrichum acutatum species complex</taxon>
    </lineage>
</organism>
<keyword evidence="1" id="KW-0812">Transmembrane</keyword>
<protein>
    <submittedName>
        <fullName evidence="2">Uncharacterized protein</fullName>
    </submittedName>
</protein>
<keyword evidence="1" id="KW-0472">Membrane</keyword>
<dbReference type="EMBL" id="CP019472">
    <property type="protein sequence ID" value="UQC76812.1"/>
    <property type="molecule type" value="Genomic_DNA"/>
</dbReference>
<evidence type="ECO:0000256" key="1">
    <source>
        <dbReference type="SAM" id="Phobius"/>
    </source>
</evidence>
<dbReference type="RefSeq" id="XP_049138453.1">
    <property type="nucleotide sequence ID" value="XM_049297229.1"/>
</dbReference>
<reference evidence="2" key="1">
    <citation type="journal article" date="2021" name="Mol. Plant Microbe Interact.">
        <title>Complete Genome Sequence of the Plant-Pathogenic Fungus Colletotrichum lupini.</title>
        <authorList>
            <person name="Baroncelli R."/>
            <person name="Pensec F."/>
            <person name="Da Lio D."/>
            <person name="Boufleur T."/>
            <person name="Vicente I."/>
            <person name="Sarrocco S."/>
            <person name="Picot A."/>
            <person name="Baraldi E."/>
            <person name="Sukno S."/>
            <person name="Thon M."/>
            <person name="Le Floch G."/>
        </authorList>
    </citation>
    <scope>NUCLEOTIDE SEQUENCE</scope>
    <source>
        <strain evidence="2">IMI 504893</strain>
    </source>
</reference>
<sequence>YFIISILILIIAIKFVYYKRINNKPKLTIFYLILTKKLIFYIISIIITLALYNYAFNAISLTFVS</sequence>
<keyword evidence="1" id="KW-1133">Transmembrane helix</keyword>
<feature type="non-terminal residue" evidence="2">
    <location>
        <position position="1"/>
    </location>
</feature>
<feature type="transmembrane region" description="Helical" evidence="1">
    <location>
        <begin position="29"/>
        <end position="55"/>
    </location>
</feature>
<evidence type="ECO:0000313" key="3">
    <source>
        <dbReference type="Proteomes" id="UP000830671"/>
    </source>
</evidence>
<proteinExistence type="predicted"/>
<dbReference type="GeneID" id="73352239"/>
<dbReference type="Proteomes" id="UP000830671">
    <property type="component" value="Chromosome 10"/>
</dbReference>
<name>A0A9Q8SG74_9PEZI</name>
<dbReference type="AlphaFoldDB" id="A0A9Q8SG74"/>
<evidence type="ECO:0000313" key="2">
    <source>
        <dbReference type="EMBL" id="UQC76812.1"/>
    </source>
</evidence>
<accession>A0A9Q8SG74</accession>